<comment type="similarity">
    <text evidence="2">Belongs to the PA-phosphatase related phosphoesterase family.</text>
</comment>
<feature type="transmembrane region" description="Helical" evidence="7">
    <location>
        <begin position="21"/>
        <end position="38"/>
    </location>
</feature>
<evidence type="ECO:0000256" key="6">
    <source>
        <dbReference type="SAM" id="MobiDB-lite"/>
    </source>
</evidence>
<feature type="compositionally biased region" description="Polar residues" evidence="6">
    <location>
        <begin position="347"/>
        <end position="357"/>
    </location>
</feature>
<evidence type="ECO:0000256" key="2">
    <source>
        <dbReference type="ARBA" id="ARBA00008816"/>
    </source>
</evidence>
<evidence type="ECO:0000313" key="9">
    <source>
        <dbReference type="EMBL" id="KAJ1975418.1"/>
    </source>
</evidence>
<protein>
    <recommendedName>
        <fullName evidence="8">Phosphatidic acid phosphatase type 2/haloperoxidase domain-containing protein</fullName>
    </recommendedName>
</protein>
<gene>
    <name evidence="9" type="ORF">H4R34_004343</name>
</gene>
<reference evidence="9" key="1">
    <citation type="submission" date="2022-07" db="EMBL/GenBank/DDBJ databases">
        <title>Phylogenomic reconstructions and comparative analyses of Kickxellomycotina fungi.</title>
        <authorList>
            <person name="Reynolds N.K."/>
            <person name="Stajich J.E."/>
            <person name="Barry K."/>
            <person name="Grigoriev I.V."/>
            <person name="Crous P."/>
            <person name="Smith M.E."/>
        </authorList>
    </citation>
    <scope>NUCLEOTIDE SEQUENCE</scope>
    <source>
        <strain evidence="9">RSA 567</strain>
    </source>
</reference>
<dbReference type="SUPFAM" id="SSF48317">
    <property type="entry name" value="Acid phosphatase/Vanadium-dependent haloperoxidase"/>
    <property type="match status" value="1"/>
</dbReference>
<dbReference type="Gene3D" id="1.20.144.10">
    <property type="entry name" value="Phosphatidic acid phosphatase type 2/haloperoxidase"/>
    <property type="match status" value="1"/>
</dbReference>
<dbReference type="SMART" id="SM00014">
    <property type="entry name" value="acidPPc"/>
    <property type="match status" value="1"/>
</dbReference>
<feature type="transmembrane region" description="Helical" evidence="7">
    <location>
        <begin position="67"/>
        <end position="87"/>
    </location>
</feature>
<dbReference type="InterPro" id="IPR036938">
    <property type="entry name" value="PAP2/HPO_sf"/>
</dbReference>
<keyword evidence="3 7" id="KW-0812">Transmembrane</keyword>
<dbReference type="GO" id="GO:0008195">
    <property type="term" value="F:phosphatidate phosphatase activity"/>
    <property type="evidence" value="ECO:0007669"/>
    <property type="project" value="TreeGrafter"/>
</dbReference>
<dbReference type="GO" id="GO:0046839">
    <property type="term" value="P:phospholipid dephosphorylation"/>
    <property type="evidence" value="ECO:0007669"/>
    <property type="project" value="TreeGrafter"/>
</dbReference>
<dbReference type="InterPro" id="IPR000326">
    <property type="entry name" value="PAP2/HPO"/>
</dbReference>
<keyword evidence="5 7" id="KW-0472">Membrane</keyword>
<accession>A0A9W8AYF8</accession>
<dbReference type="Proteomes" id="UP001151582">
    <property type="component" value="Unassembled WGS sequence"/>
</dbReference>
<feature type="compositionally biased region" description="Polar residues" evidence="6">
    <location>
        <begin position="304"/>
        <end position="313"/>
    </location>
</feature>
<organism evidence="9 10">
    <name type="scientific">Dimargaris verticillata</name>
    <dbReference type="NCBI Taxonomy" id="2761393"/>
    <lineage>
        <taxon>Eukaryota</taxon>
        <taxon>Fungi</taxon>
        <taxon>Fungi incertae sedis</taxon>
        <taxon>Zoopagomycota</taxon>
        <taxon>Kickxellomycotina</taxon>
        <taxon>Dimargaritomycetes</taxon>
        <taxon>Dimargaritales</taxon>
        <taxon>Dimargaritaceae</taxon>
        <taxon>Dimargaris</taxon>
    </lineage>
</organism>
<dbReference type="GO" id="GO:0006644">
    <property type="term" value="P:phospholipid metabolic process"/>
    <property type="evidence" value="ECO:0007669"/>
    <property type="project" value="InterPro"/>
</dbReference>
<dbReference type="AlphaFoldDB" id="A0A9W8AYF8"/>
<evidence type="ECO:0000256" key="7">
    <source>
        <dbReference type="SAM" id="Phobius"/>
    </source>
</evidence>
<keyword evidence="10" id="KW-1185">Reference proteome</keyword>
<evidence type="ECO:0000256" key="3">
    <source>
        <dbReference type="ARBA" id="ARBA00022692"/>
    </source>
</evidence>
<dbReference type="OrthoDB" id="8907274at2759"/>
<feature type="transmembrane region" description="Helical" evidence="7">
    <location>
        <begin position="99"/>
        <end position="120"/>
    </location>
</feature>
<evidence type="ECO:0000259" key="8">
    <source>
        <dbReference type="SMART" id="SM00014"/>
    </source>
</evidence>
<dbReference type="Pfam" id="PF01569">
    <property type="entry name" value="PAP2"/>
    <property type="match status" value="1"/>
</dbReference>
<proteinExistence type="inferred from homology"/>
<dbReference type="PANTHER" id="PTHR10165">
    <property type="entry name" value="LIPID PHOSPHATE PHOSPHATASE"/>
    <property type="match status" value="1"/>
</dbReference>
<dbReference type="GO" id="GO:0016020">
    <property type="term" value="C:membrane"/>
    <property type="evidence" value="ECO:0007669"/>
    <property type="project" value="UniProtKB-SubCell"/>
</dbReference>
<dbReference type="EMBL" id="JANBQB010000529">
    <property type="protein sequence ID" value="KAJ1975418.1"/>
    <property type="molecule type" value="Genomic_DNA"/>
</dbReference>
<evidence type="ECO:0000256" key="5">
    <source>
        <dbReference type="ARBA" id="ARBA00023136"/>
    </source>
</evidence>
<evidence type="ECO:0000256" key="1">
    <source>
        <dbReference type="ARBA" id="ARBA00004141"/>
    </source>
</evidence>
<feature type="transmembrane region" description="Helical" evidence="7">
    <location>
        <begin position="229"/>
        <end position="247"/>
    </location>
</feature>
<evidence type="ECO:0000313" key="10">
    <source>
        <dbReference type="Proteomes" id="UP001151582"/>
    </source>
</evidence>
<dbReference type="PANTHER" id="PTHR10165:SF35">
    <property type="entry name" value="RE23632P"/>
    <property type="match status" value="1"/>
</dbReference>
<feature type="transmembrane region" description="Helical" evidence="7">
    <location>
        <begin position="202"/>
        <end position="223"/>
    </location>
</feature>
<evidence type="ECO:0000256" key="4">
    <source>
        <dbReference type="ARBA" id="ARBA00022989"/>
    </source>
</evidence>
<feature type="region of interest" description="Disordered" evidence="6">
    <location>
        <begin position="265"/>
        <end position="401"/>
    </location>
</feature>
<feature type="compositionally biased region" description="Polar residues" evidence="6">
    <location>
        <begin position="370"/>
        <end position="379"/>
    </location>
</feature>
<sequence>MFGRFASNGTATRRSRLIWSYAPDWILVIVMALGFFAIDKIHPFRRQFSLTDKSIQYPMTPDTVTPAMLIVVSFLVPIVSVFVVAVFHRRSWFDLHQGWLGCMLALTMTIIVTHTIKITAGRHRPDFLSRCKLDLSDGNVPEDPAFGLSTTDLCTQTNEKIMREGMKSFPSGHASLSFAGLTYLTLYLAGKLHLYDQRGHTIKTFVVIMPLLGALLVAVSRTVDYRHHWQDVTIGSIIGIVCAYFAYRQYYPNLASPLAHRPYSPRIPSEDGTSDLTINPEAPNGESILPTTVDPLQKPGRYMYTNTGLTPSSSHRDMTNAAGYSHSGRPSEEQLAPEFAPSPARTPYQTNPSTQYLNPPRDPAPRYSAESDNMSTTSEVELLGGTSRPLPLPRGGQSSRQ</sequence>
<comment type="subcellular location">
    <subcellularLocation>
        <location evidence="1">Membrane</location>
        <topology evidence="1">Multi-pass membrane protein</topology>
    </subcellularLocation>
</comment>
<feature type="transmembrane region" description="Helical" evidence="7">
    <location>
        <begin position="172"/>
        <end position="190"/>
    </location>
</feature>
<dbReference type="InterPro" id="IPR043216">
    <property type="entry name" value="PAP-like"/>
</dbReference>
<comment type="caution">
    <text evidence="9">The sequence shown here is derived from an EMBL/GenBank/DDBJ whole genome shotgun (WGS) entry which is preliminary data.</text>
</comment>
<feature type="domain" description="Phosphatidic acid phosphatase type 2/haloperoxidase" evidence="8">
    <location>
        <begin position="100"/>
        <end position="247"/>
    </location>
</feature>
<keyword evidence="4 7" id="KW-1133">Transmembrane helix</keyword>
<name>A0A9W8AYF8_9FUNG</name>
<dbReference type="CDD" id="cd03390">
    <property type="entry name" value="PAP2_containing_1_like"/>
    <property type="match status" value="1"/>
</dbReference>